<gene>
    <name evidence="3" type="ORF">BT63DRAFT_417695</name>
</gene>
<feature type="region of interest" description="Disordered" evidence="2">
    <location>
        <begin position="1"/>
        <end position="38"/>
    </location>
</feature>
<sequence>MALASNGQSSGPICNQAAGTSAESRLASATPLPQSSPLQQVSAAYEHRLGKATREISRLQKELSATKALVAHNNLLPNSAHPPTMDSAYPQPPYFHHSTTIPPPFFNMDREMRDSSLAQGMDTGTPDTDPFGHNPYQDAVAATEKRAEQLALELGAAQEQIAEIEAEQEDAMAQAIESEAKYKEEKTLRLKVEAELAKLQADFALKETELEIWDGQLSNKSEDHSALLKKHAALEAHNRGMEDRYRALIQAARIVLSYPSITMFAGPQYGEFGQAVVNLGQMAGLQGMGQLPSPHTPQPQMSHFSGPNSPMVRPMFSGLPQDHLVHAAQMAHMGRSLTPYARPPTATFTPKLAPPPPGRRSSSRHSNSSQGHPLGSSKSQQSRPHDITMHP</sequence>
<name>A0A6A6TZB1_9PEZI</name>
<reference evidence="3" key="1">
    <citation type="journal article" date="2020" name="Stud. Mycol.">
        <title>101 Dothideomycetes genomes: a test case for predicting lifestyles and emergence of pathogens.</title>
        <authorList>
            <person name="Haridas S."/>
            <person name="Albert R."/>
            <person name="Binder M."/>
            <person name="Bloem J."/>
            <person name="Labutti K."/>
            <person name="Salamov A."/>
            <person name="Andreopoulos B."/>
            <person name="Baker S."/>
            <person name="Barry K."/>
            <person name="Bills G."/>
            <person name="Bluhm B."/>
            <person name="Cannon C."/>
            <person name="Castanera R."/>
            <person name="Culley D."/>
            <person name="Daum C."/>
            <person name="Ezra D."/>
            <person name="Gonzalez J."/>
            <person name="Henrissat B."/>
            <person name="Kuo A."/>
            <person name="Liang C."/>
            <person name="Lipzen A."/>
            <person name="Lutzoni F."/>
            <person name="Magnuson J."/>
            <person name="Mondo S."/>
            <person name="Nolan M."/>
            <person name="Ohm R."/>
            <person name="Pangilinan J."/>
            <person name="Park H.-J."/>
            <person name="Ramirez L."/>
            <person name="Alfaro M."/>
            <person name="Sun H."/>
            <person name="Tritt A."/>
            <person name="Yoshinaga Y."/>
            <person name="Zwiers L.-H."/>
            <person name="Turgeon B."/>
            <person name="Goodwin S."/>
            <person name="Spatafora J."/>
            <person name="Crous P."/>
            <person name="Grigoriev I."/>
        </authorList>
    </citation>
    <scope>NUCLEOTIDE SEQUENCE</scope>
    <source>
        <strain evidence="3">CBS 115976</strain>
    </source>
</reference>
<feature type="coiled-coil region" evidence="1">
    <location>
        <begin position="140"/>
        <end position="202"/>
    </location>
</feature>
<feature type="region of interest" description="Disordered" evidence="2">
    <location>
        <begin position="337"/>
        <end position="391"/>
    </location>
</feature>
<dbReference type="Proteomes" id="UP000799302">
    <property type="component" value="Unassembled WGS sequence"/>
</dbReference>
<dbReference type="EMBL" id="MU004241">
    <property type="protein sequence ID" value="KAF2665172.1"/>
    <property type="molecule type" value="Genomic_DNA"/>
</dbReference>
<keyword evidence="1" id="KW-0175">Coiled coil</keyword>
<evidence type="ECO:0000256" key="1">
    <source>
        <dbReference type="SAM" id="Coils"/>
    </source>
</evidence>
<protein>
    <submittedName>
        <fullName evidence="3">Uncharacterized protein</fullName>
    </submittedName>
</protein>
<feature type="compositionally biased region" description="Polar residues" evidence="2">
    <location>
        <begin position="1"/>
        <end position="23"/>
    </location>
</feature>
<keyword evidence="4" id="KW-1185">Reference proteome</keyword>
<accession>A0A6A6TZB1</accession>
<evidence type="ECO:0000256" key="2">
    <source>
        <dbReference type="SAM" id="MobiDB-lite"/>
    </source>
</evidence>
<organism evidence="3 4">
    <name type="scientific">Microthyrium microscopicum</name>
    <dbReference type="NCBI Taxonomy" id="703497"/>
    <lineage>
        <taxon>Eukaryota</taxon>
        <taxon>Fungi</taxon>
        <taxon>Dikarya</taxon>
        <taxon>Ascomycota</taxon>
        <taxon>Pezizomycotina</taxon>
        <taxon>Dothideomycetes</taxon>
        <taxon>Dothideomycetes incertae sedis</taxon>
        <taxon>Microthyriales</taxon>
        <taxon>Microthyriaceae</taxon>
        <taxon>Microthyrium</taxon>
    </lineage>
</organism>
<evidence type="ECO:0000313" key="3">
    <source>
        <dbReference type="EMBL" id="KAF2665172.1"/>
    </source>
</evidence>
<dbReference type="AlphaFoldDB" id="A0A6A6TZB1"/>
<feature type="compositionally biased region" description="Low complexity" evidence="2">
    <location>
        <begin position="364"/>
        <end position="373"/>
    </location>
</feature>
<feature type="coiled-coil region" evidence="1">
    <location>
        <begin position="42"/>
        <end position="69"/>
    </location>
</feature>
<evidence type="ECO:0000313" key="4">
    <source>
        <dbReference type="Proteomes" id="UP000799302"/>
    </source>
</evidence>
<proteinExistence type="predicted"/>